<name>A0A937JYQ1_9BACT</name>
<evidence type="ECO:0000256" key="1">
    <source>
        <dbReference type="SAM" id="Phobius"/>
    </source>
</evidence>
<dbReference type="Pfam" id="PF17418">
    <property type="entry name" value="SdpA"/>
    <property type="match status" value="1"/>
</dbReference>
<keyword evidence="1" id="KW-0812">Transmembrane</keyword>
<evidence type="ECO:0000313" key="3">
    <source>
        <dbReference type="Proteomes" id="UP000659388"/>
    </source>
</evidence>
<keyword evidence="1" id="KW-1133">Transmembrane helix</keyword>
<accession>A0A937JYQ1</accession>
<dbReference type="Proteomes" id="UP000659388">
    <property type="component" value="Unassembled WGS sequence"/>
</dbReference>
<dbReference type="InterPro" id="IPR023902">
    <property type="entry name" value="Sporulation_SdpA"/>
</dbReference>
<dbReference type="RefSeq" id="WP_202243573.1">
    <property type="nucleotide sequence ID" value="NZ_JAESIY010000003.1"/>
</dbReference>
<organism evidence="2 3">
    <name type="scientific">Fulvivirga sediminis</name>
    <dbReference type="NCBI Taxonomy" id="2803949"/>
    <lineage>
        <taxon>Bacteria</taxon>
        <taxon>Pseudomonadati</taxon>
        <taxon>Bacteroidota</taxon>
        <taxon>Cytophagia</taxon>
        <taxon>Cytophagales</taxon>
        <taxon>Fulvivirgaceae</taxon>
        <taxon>Fulvivirga</taxon>
    </lineage>
</organism>
<dbReference type="AlphaFoldDB" id="A0A937JYQ1"/>
<sequence>MKKNISIILIWSFWIFMALMLTRIYNTPDYKLPYPVKKLSMSMFPQGWGFFTRNPQEGITEAYAIENNTLKNITIKNASAKNLFGFSRNARFVSIDVAILLEYLPEDKWTSGKGDFKDHLPKETVKIEVDRSIQHFPDGEYLIYRYEPISFLWAGKNQEHYRPYKVMRIALKYTKPHSS</sequence>
<feature type="transmembrane region" description="Helical" evidence="1">
    <location>
        <begin position="7"/>
        <end position="25"/>
    </location>
</feature>
<proteinExistence type="predicted"/>
<protein>
    <submittedName>
        <fullName evidence="2">SdpA family antimicrobial peptide system protein</fullName>
    </submittedName>
</protein>
<gene>
    <name evidence="2" type="ORF">JL102_07140</name>
</gene>
<keyword evidence="3" id="KW-1185">Reference proteome</keyword>
<dbReference type="EMBL" id="JAESIY010000003">
    <property type="protein sequence ID" value="MBL3655899.1"/>
    <property type="molecule type" value="Genomic_DNA"/>
</dbReference>
<dbReference type="NCBIfam" id="TIGR04034">
    <property type="entry name" value="export_SdpA"/>
    <property type="match status" value="1"/>
</dbReference>
<evidence type="ECO:0000313" key="2">
    <source>
        <dbReference type="EMBL" id="MBL3655899.1"/>
    </source>
</evidence>
<comment type="caution">
    <text evidence="2">The sequence shown here is derived from an EMBL/GenBank/DDBJ whole genome shotgun (WGS) entry which is preliminary data.</text>
</comment>
<reference evidence="2" key="1">
    <citation type="submission" date="2021-01" db="EMBL/GenBank/DDBJ databases">
        <title>Fulvivirga kasyanovii gen. nov., sp nov., a novel member of the phylum Bacteroidetes isolated from seawater in a mussel farm.</title>
        <authorList>
            <person name="Zhao L.-H."/>
            <person name="Wang Z.-J."/>
        </authorList>
    </citation>
    <scope>NUCLEOTIDE SEQUENCE</scope>
    <source>
        <strain evidence="2">2943</strain>
    </source>
</reference>
<keyword evidence="1" id="KW-0472">Membrane</keyword>